<name>A0ABX3NYK6_9BACT</name>
<sequence>MRGSLLDAKWEMISSNLDGNIWEPGILSNGKLYNPYFPVYRELYEELPETGKMSIYERVKIEMAGKTPGA</sequence>
<evidence type="ECO:0000313" key="1">
    <source>
        <dbReference type="EMBL" id="OQP49913.1"/>
    </source>
</evidence>
<dbReference type="Proteomes" id="UP000192277">
    <property type="component" value="Unassembled WGS sequence"/>
</dbReference>
<dbReference type="EMBL" id="LWBO01000009">
    <property type="protein sequence ID" value="OQP49913.1"/>
    <property type="molecule type" value="Genomic_DNA"/>
</dbReference>
<protein>
    <submittedName>
        <fullName evidence="1">Uncharacterized protein</fullName>
    </submittedName>
</protein>
<evidence type="ECO:0000313" key="2">
    <source>
        <dbReference type="Proteomes" id="UP000192277"/>
    </source>
</evidence>
<reference evidence="1 2" key="1">
    <citation type="submission" date="2016-04" db="EMBL/GenBank/DDBJ databases">
        <authorList>
            <person name="Chen L."/>
            <person name="Zhuang W."/>
            <person name="Wang G."/>
        </authorList>
    </citation>
    <scope>NUCLEOTIDE SEQUENCE [LARGE SCALE GENOMIC DNA]</scope>
    <source>
        <strain evidence="2">GR20</strain>
    </source>
</reference>
<comment type="caution">
    <text evidence="1">The sequence shown here is derived from an EMBL/GenBank/DDBJ whole genome shotgun (WGS) entry which is preliminary data.</text>
</comment>
<gene>
    <name evidence="1" type="ORF">A4D02_27955</name>
</gene>
<keyword evidence="2" id="KW-1185">Reference proteome</keyword>
<accession>A0ABX3NYK6</accession>
<proteinExistence type="predicted"/>
<organism evidence="1 2">
    <name type="scientific">Niastella koreensis</name>
    <dbReference type="NCBI Taxonomy" id="354356"/>
    <lineage>
        <taxon>Bacteria</taxon>
        <taxon>Pseudomonadati</taxon>
        <taxon>Bacteroidota</taxon>
        <taxon>Chitinophagia</taxon>
        <taxon>Chitinophagales</taxon>
        <taxon>Chitinophagaceae</taxon>
        <taxon>Niastella</taxon>
    </lineage>
</organism>